<keyword evidence="2" id="KW-0378">Hydrolase</keyword>
<dbReference type="InterPro" id="IPR032466">
    <property type="entry name" value="Metal_Hydrolase"/>
</dbReference>
<dbReference type="InterPro" id="IPR006680">
    <property type="entry name" value="Amidohydro-rel"/>
</dbReference>
<dbReference type="InterPro" id="IPR051781">
    <property type="entry name" value="Metallo-dep_Hydrolase"/>
</dbReference>
<name>A0A316A4L9_9BACT</name>
<sequence length="425" mass="47882">MRFMKVIKIVVFVFFYCSNVNGQAFIFKNISIVSPDQNSILKGQNVLINNGKIEKIGPGLKAPKRYQKIDGAGKFLMAGMADMHVHLPAAERDIISTKHFLLLQLIAGVTTVRSMRGSLNHIALRDSVKKGMILSPDLYLSAPPIYSSQKVAPDSIDELILAYKNVGFDFIKILSLPNSLVFYDSLLAAANRYQMPVVGHAPWGDVQTAIKNKQRSIEHLQGYASLKGDTLNETIRKTKVNNIYNCPTLDWTFVGSLYYSMDYLKRRPGMEYLPLELRKKWEKTLSDYIGKVANQERKKDSLSLIVQLDIVRQLKAEGCKFLLSQDASNVFQVPGFGLLEEMKLFKKAGFSNHEILVIATQNPAQFFGESDRLGAVRTGFKANLIMLAGNPLEDIENIKKVDGILLGEQWHTREFLEGQIKTYLR</sequence>
<evidence type="ECO:0000313" key="2">
    <source>
        <dbReference type="EMBL" id="PWJ52851.1"/>
    </source>
</evidence>
<dbReference type="AlphaFoldDB" id="A0A316A4L9"/>
<dbReference type="EMBL" id="QGDT01000031">
    <property type="protein sequence ID" value="PWJ52851.1"/>
    <property type="molecule type" value="Genomic_DNA"/>
</dbReference>
<dbReference type="SUPFAM" id="SSF51556">
    <property type="entry name" value="Metallo-dependent hydrolases"/>
    <property type="match status" value="1"/>
</dbReference>
<dbReference type="Proteomes" id="UP000245880">
    <property type="component" value="Unassembled WGS sequence"/>
</dbReference>
<dbReference type="GO" id="GO:0016810">
    <property type="term" value="F:hydrolase activity, acting on carbon-nitrogen (but not peptide) bonds"/>
    <property type="evidence" value="ECO:0007669"/>
    <property type="project" value="InterPro"/>
</dbReference>
<dbReference type="PANTHER" id="PTHR43135">
    <property type="entry name" value="ALPHA-D-RIBOSE 1-METHYLPHOSPHONATE 5-TRIPHOSPHATE DIPHOSPHATASE"/>
    <property type="match status" value="1"/>
</dbReference>
<dbReference type="Gene3D" id="2.30.40.10">
    <property type="entry name" value="Urease, subunit C, domain 1"/>
    <property type="match status" value="1"/>
</dbReference>
<dbReference type="Gene3D" id="3.30.110.90">
    <property type="entry name" value="Amidohydrolase"/>
    <property type="match status" value="1"/>
</dbReference>
<gene>
    <name evidence="2" type="ORF">CLV98_1315</name>
</gene>
<dbReference type="Gene3D" id="3.40.50.10910">
    <property type="entry name" value="Amidohydrolase"/>
    <property type="match status" value="1"/>
</dbReference>
<dbReference type="Pfam" id="PF01979">
    <property type="entry name" value="Amidohydro_1"/>
    <property type="match status" value="1"/>
</dbReference>
<dbReference type="SUPFAM" id="SSF51338">
    <property type="entry name" value="Composite domain of metallo-dependent hydrolases"/>
    <property type="match status" value="2"/>
</dbReference>
<dbReference type="Gene3D" id="1.20.58.520">
    <property type="entry name" value="Amidohydrolase"/>
    <property type="match status" value="1"/>
</dbReference>
<evidence type="ECO:0000259" key="1">
    <source>
        <dbReference type="Pfam" id="PF01979"/>
    </source>
</evidence>
<reference evidence="2 3" key="1">
    <citation type="submission" date="2018-03" db="EMBL/GenBank/DDBJ databases">
        <title>Genomic Encyclopedia of Archaeal and Bacterial Type Strains, Phase II (KMG-II): from individual species to whole genera.</title>
        <authorList>
            <person name="Goeker M."/>
        </authorList>
    </citation>
    <scope>NUCLEOTIDE SEQUENCE [LARGE SCALE GENOMIC DNA]</scope>
    <source>
        <strain evidence="2 3">DSM 100346</strain>
    </source>
</reference>
<feature type="domain" description="Amidohydrolase-related" evidence="1">
    <location>
        <begin position="75"/>
        <end position="400"/>
    </location>
</feature>
<keyword evidence="3" id="KW-1185">Reference proteome</keyword>
<organism evidence="2 3">
    <name type="scientific">Dyadobacter jejuensis</name>
    <dbReference type="NCBI Taxonomy" id="1082580"/>
    <lineage>
        <taxon>Bacteria</taxon>
        <taxon>Pseudomonadati</taxon>
        <taxon>Bacteroidota</taxon>
        <taxon>Cytophagia</taxon>
        <taxon>Cytophagales</taxon>
        <taxon>Spirosomataceae</taxon>
        <taxon>Dyadobacter</taxon>
    </lineage>
</organism>
<protein>
    <submittedName>
        <fullName evidence="2">Imidazolonepropionase-like amidohydrolase</fullName>
    </submittedName>
</protein>
<comment type="caution">
    <text evidence="2">The sequence shown here is derived from an EMBL/GenBank/DDBJ whole genome shotgun (WGS) entry which is preliminary data.</text>
</comment>
<evidence type="ECO:0000313" key="3">
    <source>
        <dbReference type="Proteomes" id="UP000245880"/>
    </source>
</evidence>
<proteinExistence type="predicted"/>
<dbReference type="InterPro" id="IPR011059">
    <property type="entry name" value="Metal-dep_hydrolase_composite"/>
</dbReference>
<dbReference type="PANTHER" id="PTHR43135:SF3">
    <property type="entry name" value="ALPHA-D-RIBOSE 1-METHYLPHOSPHONATE 5-TRIPHOSPHATE DIPHOSPHATASE"/>
    <property type="match status" value="1"/>
</dbReference>
<accession>A0A316A4L9</accession>